<dbReference type="Proteomes" id="UP000754883">
    <property type="component" value="Unassembled WGS sequence"/>
</dbReference>
<reference evidence="12" key="1">
    <citation type="submission" date="2021-10" db="EMBL/GenBank/DDBJ databases">
        <authorList>
            <person name="Piombo E."/>
        </authorList>
    </citation>
    <scope>NUCLEOTIDE SEQUENCE</scope>
</reference>
<keyword evidence="4 11" id="KW-0949">S-adenosyl-L-methionine</keyword>
<evidence type="ECO:0000256" key="3">
    <source>
        <dbReference type="ARBA" id="ARBA00022679"/>
    </source>
</evidence>
<dbReference type="EC" id="2.1.1.244" evidence="5"/>
<evidence type="ECO:0000256" key="4">
    <source>
        <dbReference type="ARBA" id="ARBA00022691"/>
    </source>
</evidence>
<keyword evidence="3" id="KW-0808">Transferase</keyword>
<name>A0A9N9UVF7_9HYPO</name>
<dbReference type="PANTHER" id="PTHR12753">
    <property type="entry name" value="AD-003 - RELATED"/>
    <property type="match status" value="1"/>
</dbReference>
<dbReference type="PIRSF" id="PIRSF016958">
    <property type="entry name" value="DUF858_MeTrfase_lik"/>
    <property type="match status" value="1"/>
</dbReference>
<dbReference type="OrthoDB" id="1298661at2759"/>
<dbReference type="GO" id="GO:0005737">
    <property type="term" value="C:cytoplasm"/>
    <property type="evidence" value="ECO:0007669"/>
    <property type="project" value="TreeGrafter"/>
</dbReference>
<evidence type="ECO:0000256" key="9">
    <source>
        <dbReference type="ARBA" id="ARBA00047885"/>
    </source>
</evidence>
<comment type="catalytic activity">
    <reaction evidence="10">
        <text>N-terminal L-alanyl-L-prolyl-L-lysyl-[protein] + 3 S-adenosyl-L-methionine = N-terminal N,N,N-trimethyl-L-alanyl-L-prolyl-L-lysyl-[protein] + 3 S-adenosyl-L-homocysteine + 3 H(+)</text>
        <dbReference type="Rhea" id="RHEA:54712"/>
        <dbReference type="Rhea" id="RHEA-COMP:13785"/>
        <dbReference type="Rhea" id="RHEA-COMP:13971"/>
        <dbReference type="ChEBI" id="CHEBI:15378"/>
        <dbReference type="ChEBI" id="CHEBI:57856"/>
        <dbReference type="ChEBI" id="CHEBI:59789"/>
        <dbReference type="ChEBI" id="CHEBI:138057"/>
        <dbReference type="ChEBI" id="CHEBI:138315"/>
        <dbReference type="EC" id="2.1.1.244"/>
    </reaction>
</comment>
<dbReference type="InterPro" id="IPR029063">
    <property type="entry name" value="SAM-dependent_MTases_sf"/>
</dbReference>
<feature type="binding site" evidence="11">
    <location>
        <position position="138"/>
    </location>
    <ligand>
        <name>S-adenosyl-L-methionine</name>
        <dbReference type="ChEBI" id="CHEBI:59789"/>
    </ligand>
</feature>
<evidence type="ECO:0000256" key="11">
    <source>
        <dbReference type="PIRSR" id="PIRSR016958-1"/>
    </source>
</evidence>
<comment type="catalytic activity">
    <reaction evidence="8">
        <text>N-terminal L-seryl-L-prolyl-L-lysyl-[protein] + 3 S-adenosyl-L-methionine = N-terminal N,N,N-trimethyl-L-seryl-L-prolyl-L-lysyl-[protein] + 3 S-adenosyl-L-homocysteine + 3 H(+)</text>
        <dbReference type="Rhea" id="RHEA:54724"/>
        <dbReference type="Rhea" id="RHEA-COMP:13789"/>
        <dbReference type="Rhea" id="RHEA-COMP:13973"/>
        <dbReference type="ChEBI" id="CHEBI:15378"/>
        <dbReference type="ChEBI" id="CHEBI:57856"/>
        <dbReference type="ChEBI" id="CHEBI:59789"/>
        <dbReference type="ChEBI" id="CHEBI:138061"/>
        <dbReference type="ChEBI" id="CHEBI:138317"/>
        <dbReference type="EC" id="2.1.1.244"/>
    </reaction>
</comment>
<accession>A0A9N9UVF7</accession>
<dbReference type="InterPro" id="IPR008576">
    <property type="entry name" value="MeTrfase_NTM1"/>
</dbReference>
<keyword evidence="13" id="KW-1185">Reference proteome</keyword>
<evidence type="ECO:0000256" key="1">
    <source>
        <dbReference type="ARBA" id="ARBA00009059"/>
    </source>
</evidence>
<evidence type="ECO:0000313" key="12">
    <source>
        <dbReference type="EMBL" id="CAH0000581.1"/>
    </source>
</evidence>
<comment type="similarity">
    <text evidence="1">Belongs to the methyltransferase superfamily. NTM1 family.</text>
</comment>
<dbReference type="AlphaFoldDB" id="A0A9N9UVF7"/>
<keyword evidence="2" id="KW-0489">Methyltransferase</keyword>
<evidence type="ECO:0000256" key="6">
    <source>
        <dbReference type="ARBA" id="ARBA00039449"/>
    </source>
</evidence>
<sequence>MAGPGPKPDAFVSKEDGNKYWDGVEADVNGMLGGLPEKGYGFISNLDLRSSRAFLAKLGIGTGRGRAVVGLALEGGAGIGRVTQGLLLDVAKEVDVIEPNSRFTAGLEKTPGVRSIFNVGLQDWRPENGDKYDLIWVQWCVGHLNDEQLVAFLEQCKSALQPESGIIVFKENMSHRDTDDFDEVDSAVTRTDKSYLSLFKQANLRVVRTELQRGFPEELLAVRSYALMPIDIQA</sequence>
<protein>
    <recommendedName>
        <fullName evidence="6">Alpha N-terminal protein methyltransferase 1</fullName>
        <ecNumber evidence="5">2.1.1.244</ecNumber>
    </recommendedName>
    <alternativeName>
        <fullName evidence="7">X-Pro-Lys N-terminal protein methyltransferase 1</fullName>
    </alternativeName>
</protein>
<evidence type="ECO:0000256" key="8">
    <source>
        <dbReference type="ARBA" id="ARBA00047306"/>
    </source>
</evidence>
<proteinExistence type="inferred from homology"/>
<dbReference type="Gene3D" id="3.40.50.150">
    <property type="entry name" value="Vaccinia Virus protein VP39"/>
    <property type="match status" value="1"/>
</dbReference>
<feature type="binding site" evidence="11">
    <location>
        <position position="81"/>
    </location>
    <ligand>
        <name>S-adenosyl-L-methionine</name>
        <dbReference type="ChEBI" id="CHEBI:59789"/>
    </ligand>
</feature>
<gene>
    <name evidence="12" type="ORF">CBYS24578_00018243</name>
</gene>
<dbReference type="PANTHER" id="PTHR12753:SF0">
    <property type="entry name" value="ALPHA N-TERMINAL PROTEIN METHYLTRANSFERASE 1"/>
    <property type="match status" value="1"/>
</dbReference>
<evidence type="ECO:0000256" key="2">
    <source>
        <dbReference type="ARBA" id="ARBA00022603"/>
    </source>
</evidence>
<evidence type="ECO:0000256" key="10">
    <source>
        <dbReference type="ARBA" id="ARBA00048167"/>
    </source>
</evidence>
<dbReference type="SUPFAM" id="SSF53335">
    <property type="entry name" value="S-adenosyl-L-methionine-dependent methyltransferases"/>
    <property type="match status" value="1"/>
</dbReference>
<feature type="binding site" evidence="11">
    <location>
        <position position="76"/>
    </location>
    <ligand>
        <name>S-adenosyl-L-methionine</name>
        <dbReference type="ChEBI" id="CHEBI:59789"/>
    </ligand>
</feature>
<feature type="binding site" evidence="11">
    <location>
        <begin position="121"/>
        <end position="122"/>
    </location>
    <ligand>
        <name>S-adenosyl-L-methionine</name>
        <dbReference type="ChEBI" id="CHEBI:59789"/>
    </ligand>
</feature>
<dbReference type="EMBL" id="CABFNO020001554">
    <property type="protein sequence ID" value="CAH0000581.1"/>
    <property type="molecule type" value="Genomic_DNA"/>
</dbReference>
<dbReference type="CDD" id="cd02440">
    <property type="entry name" value="AdoMet_MTases"/>
    <property type="match status" value="1"/>
</dbReference>
<comment type="catalytic activity">
    <reaction evidence="9">
        <text>N-terminal L-prolyl-L-prolyl-L-lysyl-[protein] + 2 S-adenosyl-L-methionine = N-terminal N,N-dimethyl-L-prolyl-L-prolyl-L-lysyl-[protein] + 2 S-adenosyl-L-homocysteine + 2 H(+)</text>
        <dbReference type="Rhea" id="RHEA:54736"/>
        <dbReference type="Rhea" id="RHEA-COMP:13787"/>
        <dbReference type="Rhea" id="RHEA-COMP:13974"/>
        <dbReference type="ChEBI" id="CHEBI:15378"/>
        <dbReference type="ChEBI" id="CHEBI:57856"/>
        <dbReference type="ChEBI" id="CHEBI:59789"/>
        <dbReference type="ChEBI" id="CHEBI:138059"/>
        <dbReference type="ChEBI" id="CHEBI:138318"/>
        <dbReference type="EC" id="2.1.1.244"/>
    </reaction>
</comment>
<evidence type="ECO:0000256" key="5">
    <source>
        <dbReference type="ARBA" id="ARBA00039112"/>
    </source>
</evidence>
<evidence type="ECO:0000313" key="13">
    <source>
        <dbReference type="Proteomes" id="UP000754883"/>
    </source>
</evidence>
<dbReference type="GO" id="GO:0032259">
    <property type="term" value="P:methylation"/>
    <property type="evidence" value="ECO:0007669"/>
    <property type="project" value="UniProtKB-KW"/>
</dbReference>
<evidence type="ECO:0000256" key="7">
    <source>
        <dbReference type="ARBA" id="ARBA00043129"/>
    </source>
</evidence>
<comment type="caution">
    <text evidence="12">The sequence shown here is derived from an EMBL/GenBank/DDBJ whole genome shotgun (WGS) entry which is preliminary data.</text>
</comment>
<dbReference type="Pfam" id="PF05891">
    <property type="entry name" value="Methyltransf_PK"/>
    <property type="match status" value="1"/>
</dbReference>
<organism evidence="12 13">
    <name type="scientific">Clonostachys byssicola</name>
    <dbReference type="NCBI Taxonomy" id="160290"/>
    <lineage>
        <taxon>Eukaryota</taxon>
        <taxon>Fungi</taxon>
        <taxon>Dikarya</taxon>
        <taxon>Ascomycota</taxon>
        <taxon>Pezizomycotina</taxon>
        <taxon>Sordariomycetes</taxon>
        <taxon>Hypocreomycetidae</taxon>
        <taxon>Hypocreales</taxon>
        <taxon>Bionectriaceae</taxon>
        <taxon>Clonostachys</taxon>
    </lineage>
</organism>
<dbReference type="GO" id="GO:0071885">
    <property type="term" value="F:N-terminal protein N-methyltransferase activity"/>
    <property type="evidence" value="ECO:0007669"/>
    <property type="project" value="UniProtKB-EC"/>
</dbReference>